<evidence type="ECO:0000256" key="5">
    <source>
        <dbReference type="PROSITE-ProRule" id="PRU00134"/>
    </source>
</evidence>
<evidence type="ECO:0000313" key="8">
    <source>
        <dbReference type="EnsemblMetazoa" id="CJA26744.1"/>
    </source>
</evidence>
<evidence type="ECO:0000256" key="1">
    <source>
        <dbReference type="ARBA" id="ARBA00022723"/>
    </source>
</evidence>
<evidence type="ECO:0000259" key="7">
    <source>
        <dbReference type="PROSITE" id="PS50865"/>
    </source>
</evidence>
<proteinExistence type="predicted"/>
<keyword evidence="2 5" id="KW-0863">Zinc-finger</keyword>
<keyword evidence="4" id="KW-0847">Vitamin C</keyword>
<feature type="domain" description="MYND-type" evidence="7">
    <location>
        <begin position="47"/>
        <end position="87"/>
    </location>
</feature>
<protein>
    <submittedName>
        <fullName evidence="8">MYND-type domain-containing protein</fullName>
    </submittedName>
</protein>
<dbReference type="PROSITE" id="PS50865">
    <property type="entry name" value="ZF_MYND_2"/>
    <property type="match status" value="1"/>
</dbReference>
<dbReference type="PANTHER" id="PTHR12907">
    <property type="entry name" value="EGL NINE HOMOLOG-RELATED"/>
    <property type="match status" value="1"/>
</dbReference>
<dbReference type="SUPFAM" id="SSF144232">
    <property type="entry name" value="HIT/MYND zinc finger-like"/>
    <property type="match status" value="1"/>
</dbReference>
<dbReference type="GO" id="GO:0008198">
    <property type="term" value="F:ferrous iron binding"/>
    <property type="evidence" value="ECO:0007669"/>
    <property type="project" value="TreeGrafter"/>
</dbReference>
<dbReference type="GO" id="GO:0031543">
    <property type="term" value="F:peptidyl-proline dioxygenase activity"/>
    <property type="evidence" value="ECO:0007669"/>
    <property type="project" value="TreeGrafter"/>
</dbReference>
<dbReference type="PROSITE" id="PS01360">
    <property type="entry name" value="ZF_MYND_1"/>
    <property type="match status" value="1"/>
</dbReference>
<keyword evidence="9" id="KW-1185">Reference proteome</keyword>
<dbReference type="InterPro" id="IPR002893">
    <property type="entry name" value="Znf_MYND"/>
</dbReference>
<name>A0A8R1IEJ8_CAEJA</name>
<evidence type="ECO:0000256" key="6">
    <source>
        <dbReference type="SAM" id="MobiDB-lite"/>
    </source>
</evidence>
<dbReference type="Pfam" id="PF01753">
    <property type="entry name" value="zf-MYND"/>
    <property type="match status" value="1"/>
</dbReference>
<dbReference type="EnsemblMetazoa" id="CJA26744.1">
    <property type="protein sequence ID" value="CJA26744.1"/>
    <property type="gene ID" value="WBGene00182316"/>
</dbReference>
<dbReference type="Proteomes" id="UP000005237">
    <property type="component" value="Unassembled WGS sequence"/>
</dbReference>
<dbReference type="PANTHER" id="PTHR12907:SF26">
    <property type="entry name" value="HIF PROLYL HYDROXYLASE, ISOFORM C"/>
    <property type="match status" value="1"/>
</dbReference>
<feature type="region of interest" description="Disordered" evidence="6">
    <location>
        <begin position="290"/>
        <end position="317"/>
    </location>
</feature>
<dbReference type="Gene3D" id="6.10.140.2220">
    <property type="match status" value="1"/>
</dbReference>
<evidence type="ECO:0000313" key="9">
    <source>
        <dbReference type="Proteomes" id="UP000005237"/>
    </source>
</evidence>
<evidence type="ECO:0000256" key="2">
    <source>
        <dbReference type="ARBA" id="ARBA00022771"/>
    </source>
</evidence>
<reference evidence="9" key="1">
    <citation type="submission" date="2010-08" db="EMBL/GenBank/DDBJ databases">
        <authorList>
            <consortium name="Caenorhabditis japonica Sequencing Consortium"/>
            <person name="Wilson R.K."/>
        </authorList>
    </citation>
    <scope>NUCLEOTIDE SEQUENCE [LARGE SCALE GENOMIC DNA]</scope>
    <source>
        <strain evidence="9">DF5081</strain>
    </source>
</reference>
<dbReference type="AlphaFoldDB" id="A0A8R1IEJ8"/>
<dbReference type="GO" id="GO:0008270">
    <property type="term" value="F:zinc ion binding"/>
    <property type="evidence" value="ECO:0007669"/>
    <property type="project" value="UniProtKB-KW"/>
</dbReference>
<keyword evidence="3" id="KW-0862">Zinc</keyword>
<evidence type="ECO:0000256" key="4">
    <source>
        <dbReference type="ARBA" id="ARBA00022896"/>
    </source>
</evidence>
<evidence type="ECO:0000256" key="3">
    <source>
        <dbReference type="ARBA" id="ARBA00022833"/>
    </source>
</evidence>
<organism evidence="8 9">
    <name type="scientific">Caenorhabditis japonica</name>
    <dbReference type="NCBI Taxonomy" id="281687"/>
    <lineage>
        <taxon>Eukaryota</taxon>
        <taxon>Metazoa</taxon>
        <taxon>Ecdysozoa</taxon>
        <taxon>Nematoda</taxon>
        <taxon>Chromadorea</taxon>
        <taxon>Rhabditida</taxon>
        <taxon>Rhabditina</taxon>
        <taxon>Rhabditomorpha</taxon>
        <taxon>Rhabditoidea</taxon>
        <taxon>Rhabditidae</taxon>
        <taxon>Peloderinae</taxon>
        <taxon>Caenorhabditis</taxon>
    </lineage>
</organism>
<keyword evidence="1" id="KW-0479">Metal-binding</keyword>
<dbReference type="InterPro" id="IPR051559">
    <property type="entry name" value="HIF_prolyl_hydroxylases"/>
</dbReference>
<accession>A0A8R1IEJ8</accession>
<reference evidence="8" key="2">
    <citation type="submission" date="2022-06" db="UniProtKB">
        <authorList>
            <consortium name="EnsemblMetazoa"/>
        </authorList>
    </citation>
    <scope>IDENTIFICATION</scope>
    <source>
        <strain evidence="8">DF5081</strain>
    </source>
</reference>
<sequence>MNIATIDDSGGTVNVNDGSAKSTTTSALFTTLMLSQQPSSSKTVLQCTFCGNSCSPVQLQACLFCGTVAYCSKEHQQLDWSSHKMICKSLQTRGLVPSNLMPPTAVATPQAINAPPPPPVFTDTALTTSLLLSLQKNALINQALHSQPPTFSMVPLKTDPEPVPQRITASANFFSQNSAFRPYRSAHVFNSLSSESVSSLVSPPTSHEASLNHMSSASMFPTSNASQTDISRLATTSTQVISLKSEKPVFSVATPPGPSTASLGAALIKKEPVEKIIQTDDPDIQIIETDSNVSASKPQISRARKRPTPSSSADPKINYKDHNKNVVYSTTLQEHQKHLQNRGLALNIHQAMVLRLRYIAEHVIRSLNEFGWAVVDNFLGSDHYKYTAK</sequence>
<dbReference type="GO" id="GO:0031418">
    <property type="term" value="F:L-ascorbic acid binding"/>
    <property type="evidence" value="ECO:0007669"/>
    <property type="project" value="UniProtKB-KW"/>
</dbReference>
<dbReference type="GO" id="GO:0071456">
    <property type="term" value="P:cellular response to hypoxia"/>
    <property type="evidence" value="ECO:0007669"/>
    <property type="project" value="TreeGrafter"/>
</dbReference>